<dbReference type="InterPro" id="IPR007681">
    <property type="entry name" value="Mog1"/>
</dbReference>
<accession>A0A9P4IIT9</accession>
<dbReference type="GO" id="GO:0005085">
    <property type="term" value="F:guanyl-nucleotide exchange factor activity"/>
    <property type="evidence" value="ECO:0007669"/>
    <property type="project" value="TreeGrafter"/>
</dbReference>
<dbReference type="AlphaFoldDB" id="A0A9P4IIT9"/>
<dbReference type="EMBL" id="ML978125">
    <property type="protein sequence ID" value="KAF2100050.1"/>
    <property type="molecule type" value="Genomic_DNA"/>
</dbReference>
<dbReference type="Pfam" id="PF04603">
    <property type="entry name" value="Mog1"/>
    <property type="match status" value="1"/>
</dbReference>
<keyword evidence="3" id="KW-0653">Protein transport</keyword>
<dbReference type="OrthoDB" id="10255285at2759"/>
<dbReference type="Proteomes" id="UP000799772">
    <property type="component" value="Unassembled WGS sequence"/>
</dbReference>
<proteinExistence type="inferred from homology"/>
<evidence type="ECO:0000256" key="2">
    <source>
        <dbReference type="ARBA" id="ARBA00022448"/>
    </source>
</evidence>
<keyword evidence="2" id="KW-0813">Transport</keyword>
<evidence type="ECO:0000313" key="4">
    <source>
        <dbReference type="EMBL" id="KAF2100050.1"/>
    </source>
</evidence>
<dbReference type="Gene3D" id="3.40.1000.10">
    <property type="entry name" value="Mog1/PsbP, alpha/beta/alpha sandwich"/>
    <property type="match status" value="1"/>
</dbReference>
<sequence>MSSFVSTELFGGAIVVDLPAGFGDASSIRQVPDNQEVYLDANGLTSIIFDILERVDESTAATDQDALKYHFHDIASGTNDTTRFWHFGSATLTKLPNTPAYVLFATQEPSRDAPQRGPQPDFTGILLTLVRLAKEKTDIVIAVNVPHVPGEYRPEDVDLPAQKLSPHLEAATAARQKILETFEIKDWSLFVNEE</sequence>
<reference evidence="4" key="1">
    <citation type="journal article" date="2020" name="Stud. Mycol.">
        <title>101 Dothideomycetes genomes: a test case for predicting lifestyles and emergence of pathogens.</title>
        <authorList>
            <person name="Haridas S."/>
            <person name="Albert R."/>
            <person name="Binder M."/>
            <person name="Bloem J."/>
            <person name="Labutti K."/>
            <person name="Salamov A."/>
            <person name="Andreopoulos B."/>
            <person name="Baker S."/>
            <person name="Barry K."/>
            <person name="Bills G."/>
            <person name="Bluhm B."/>
            <person name="Cannon C."/>
            <person name="Castanera R."/>
            <person name="Culley D."/>
            <person name="Daum C."/>
            <person name="Ezra D."/>
            <person name="Gonzalez J."/>
            <person name="Henrissat B."/>
            <person name="Kuo A."/>
            <person name="Liang C."/>
            <person name="Lipzen A."/>
            <person name="Lutzoni F."/>
            <person name="Magnuson J."/>
            <person name="Mondo S."/>
            <person name="Nolan M."/>
            <person name="Ohm R."/>
            <person name="Pangilinan J."/>
            <person name="Park H.-J."/>
            <person name="Ramirez L."/>
            <person name="Alfaro M."/>
            <person name="Sun H."/>
            <person name="Tritt A."/>
            <person name="Yoshinaga Y."/>
            <person name="Zwiers L.-H."/>
            <person name="Turgeon B."/>
            <person name="Goodwin S."/>
            <person name="Spatafora J."/>
            <person name="Crous P."/>
            <person name="Grigoriev I."/>
        </authorList>
    </citation>
    <scope>NUCLEOTIDE SEQUENCE</scope>
    <source>
        <strain evidence="4">CBS 133067</strain>
    </source>
</reference>
<dbReference type="GO" id="GO:0006606">
    <property type="term" value="P:protein import into nucleus"/>
    <property type="evidence" value="ECO:0007669"/>
    <property type="project" value="TreeGrafter"/>
</dbReference>
<comment type="caution">
    <text evidence="4">The sequence shown here is derived from an EMBL/GenBank/DDBJ whole genome shotgun (WGS) entry which is preliminary data.</text>
</comment>
<dbReference type="PANTHER" id="PTHR15837:SF0">
    <property type="entry name" value="RAN GUANINE NUCLEOTIDE RELEASE FACTOR"/>
    <property type="match status" value="1"/>
</dbReference>
<dbReference type="SUPFAM" id="SSF55724">
    <property type="entry name" value="Mog1p/PsbP-like"/>
    <property type="match status" value="1"/>
</dbReference>
<evidence type="ECO:0000313" key="5">
    <source>
        <dbReference type="Proteomes" id="UP000799772"/>
    </source>
</evidence>
<dbReference type="GO" id="GO:0031267">
    <property type="term" value="F:small GTPase binding"/>
    <property type="evidence" value="ECO:0007669"/>
    <property type="project" value="TreeGrafter"/>
</dbReference>
<protein>
    <submittedName>
        <fullName evidence="4">Mog1p/PsbP-like protein</fullName>
    </submittedName>
</protein>
<comment type="similarity">
    <text evidence="1">Belongs to the MOG1 family.</text>
</comment>
<evidence type="ECO:0000256" key="3">
    <source>
        <dbReference type="ARBA" id="ARBA00022927"/>
    </source>
</evidence>
<name>A0A9P4IIT9_9PEZI</name>
<dbReference type="GO" id="GO:0005634">
    <property type="term" value="C:nucleus"/>
    <property type="evidence" value="ECO:0007669"/>
    <property type="project" value="TreeGrafter"/>
</dbReference>
<gene>
    <name evidence="4" type="ORF">NA57DRAFT_75554</name>
</gene>
<dbReference type="PANTHER" id="PTHR15837">
    <property type="entry name" value="RAN GUANINE NUCLEOTIDE RELEASE FACTOR"/>
    <property type="match status" value="1"/>
</dbReference>
<dbReference type="InterPro" id="IPR016123">
    <property type="entry name" value="Mog1/PsbP_a/b/a-sand"/>
</dbReference>
<keyword evidence="5" id="KW-1185">Reference proteome</keyword>
<organism evidence="4 5">
    <name type="scientific">Rhizodiscina lignyota</name>
    <dbReference type="NCBI Taxonomy" id="1504668"/>
    <lineage>
        <taxon>Eukaryota</taxon>
        <taxon>Fungi</taxon>
        <taxon>Dikarya</taxon>
        <taxon>Ascomycota</taxon>
        <taxon>Pezizomycotina</taxon>
        <taxon>Dothideomycetes</taxon>
        <taxon>Pleosporomycetidae</taxon>
        <taxon>Aulographales</taxon>
        <taxon>Rhizodiscinaceae</taxon>
        <taxon>Rhizodiscina</taxon>
    </lineage>
</organism>
<evidence type="ECO:0000256" key="1">
    <source>
        <dbReference type="ARBA" id="ARBA00010307"/>
    </source>
</evidence>